<accession>A0ABW2YF87</accession>
<proteinExistence type="predicted"/>
<name>A0ABW2YF87_9GAMM</name>
<sequence length="62" mass="6755">MQPATNVLLVEVRSQFIALCNACSVSPQATLRGMAVRYEEDSCFLPLDAPAPVLLIRPYDGC</sequence>
<evidence type="ECO:0000313" key="2">
    <source>
        <dbReference type="Proteomes" id="UP001597110"/>
    </source>
</evidence>
<reference evidence="2" key="1">
    <citation type="journal article" date="2019" name="Int. J. Syst. Evol. Microbiol.">
        <title>The Global Catalogue of Microorganisms (GCM) 10K type strain sequencing project: providing services to taxonomists for standard genome sequencing and annotation.</title>
        <authorList>
            <consortium name="The Broad Institute Genomics Platform"/>
            <consortium name="The Broad Institute Genome Sequencing Center for Infectious Disease"/>
            <person name="Wu L."/>
            <person name="Ma J."/>
        </authorList>
    </citation>
    <scope>NUCLEOTIDE SEQUENCE [LARGE SCALE GENOMIC DNA]</scope>
    <source>
        <strain evidence="2">CCUG 55585</strain>
    </source>
</reference>
<evidence type="ECO:0000313" key="1">
    <source>
        <dbReference type="EMBL" id="MFD0726306.1"/>
    </source>
</evidence>
<dbReference type="EMBL" id="JBHTIF010000001">
    <property type="protein sequence ID" value="MFD0726306.1"/>
    <property type="molecule type" value="Genomic_DNA"/>
</dbReference>
<protein>
    <submittedName>
        <fullName evidence="1">Uncharacterized protein</fullName>
    </submittedName>
</protein>
<comment type="caution">
    <text evidence="1">The sequence shown here is derived from an EMBL/GenBank/DDBJ whole genome shotgun (WGS) entry which is preliminary data.</text>
</comment>
<dbReference type="RefSeq" id="WP_386823931.1">
    <property type="nucleotide sequence ID" value="NZ_JBHTIF010000001.1"/>
</dbReference>
<keyword evidence="2" id="KW-1185">Reference proteome</keyword>
<dbReference type="Proteomes" id="UP001597110">
    <property type="component" value="Unassembled WGS sequence"/>
</dbReference>
<organism evidence="1 2">
    <name type="scientific">Lysobacter brunescens</name>
    <dbReference type="NCBI Taxonomy" id="262323"/>
    <lineage>
        <taxon>Bacteria</taxon>
        <taxon>Pseudomonadati</taxon>
        <taxon>Pseudomonadota</taxon>
        <taxon>Gammaproteobacteria</taxon>
        <taxon>Lysobacterales</taxon>
        <taxon>Lysobacteraceae</taxon>
        <taxon>Lysobacter</taxon>
    </lineage>
</organism>
<gene>
    <name evidence="1" type="ORF">ACFQ0E_11950</name>
</gene>